<dbReference type="Pfam" id="PF10342">
    <property type="entry name" value="Kre9_KNH"/>
    <property type="match status" value="1"/>
</dbReference>
<evidence type="ECO:0000313" key="4">
    <source>
        <dbReference type="EMBL" id="PMD15945.1"/>
    </source>
</evidence>
<feature type="domain" description="Yeast cell wall synthesis Kre9/Knh1-like N-terminal" evidence="3">
    <location>
        <begin position="19"/>
        <end position="89"/>
    </location>
</feature>
<feature type="region of interest" description="Disordered" evidence="2">
    <location>
        <begin position="112"/>
        <end position="194"/>
    </location>
</feature>
<gene>
    <name evidence="4" type="ORF">NA56DRAFT_649790</name>
</gene>
<feature type="compositionally biased region" description="Low complexity" evidence="2">
    <location>
        <begin position="112"/>
        <end position="177"/>
    </location>
</feature>
<dbReference type="PANTHER" id="PTHR40633:SF1">
    <property type="entry name" value="GPI ANCHORED SERINE-THREONINE RICH PROTEIN (AFU_ORTHOLOGUE AFUA_1G03630)"/>
    <property type="match status" value="1"/>
</dbReference>
<organism evidence="4 5">
    <name type="scientific">Hyaloscypha hepaticicola</name>
    <dbReference type="NCBI Taxonomy" id="2082293"/>
    <lineage>
        <taxon>Eukaryota</taxon>
        <taxon>Fungi</taxon>
        <taxon>Dikarya</taxon>
        <taxon>Ascomycota</taxon>
        <taxon>Pezizomycotina</taxon>
        <taxon>Leotiomycetes</taxon>
        <taxon>Helotiales</taxon>
        <taxon>Hyaloscyphaceae</taxon>
        <taxon>Hyaloscypha</taxon>
    </lineage>
</organism>
<reference evidence="4 5" key="1">
    <citation type="submission" date="2016-05" db="EMBL/GenBank/DDBJ databases">
        <title>A degradative enzymes factory behind the ericoid mycorrhizal symbiosis.</title>
        <authorList>
            <consortium name="DOE Joint Genome Institute"/>
            <person name="Martino E."/>
            <person name="Morin E."/>
            <person name="Grelet G."/>
            <person name="Kuo A."/>
            <person name="Kohler A."/>
            <person name="Daghino S."/>
            <person name="Barry K."/>
            <person name="Choi C."/>
            <person name="Cichocki N."/>
            <person name="Clum A."/>
            <person name="Copeland A."/>
            <person name="Hainaut M."/>
            <person name="Haridas S."/>
            <person name="Labutti K."/>
            <person name="Lindquist E."/>
            <person name="Lipzen A."/>
            <person name="Khouja H.-R."/>
            <person name="Murat C."/>
            <person name="Ohm R."/>
            <person name="Olson A."/>
            <person name="Spatafora J."/>
            <person name="Veneault-Fourrey C."/>
            <person name="Henrissat B."/>
            <person name="Grigoriev I."/>
            <person name="Martin F."/>
            <person name="Perotto S."/>
        </authorList>
    </citation>
    <scope>NUCLEOTIDE SEQUENCE [LARGE SCALE GENOMIC DNA]</scope>
    <source>
        <strain evidence="4 5">UAMH 7357</strain>
    </source>
</reference>
<sequence>MSLATFTDNWATNLTIFRLPAGVPIEITWSPGSPPEAWVMLWMNQMNSADAITKEVTITNNVTNSGSYLWTPPVQYASTNDTYDYQLGVAGYEDDPGLSKGSRLFYIVPADSSSSSSSAIPTPTPSLSASQGASPSASSSASTSGPPSASSTTTPSIATTSSLSSSSSTLSPIAAPTQSPASTIPSPGSSPAQSTIAPVVTQSVSTGAAATRCVGVAIVALIIPLIRFF</sequence>
<dbReference type="STRING" id="1745343.A0A2J6PPJ7"/>
<dbReference type="AlphaFoldDB" id="A0A2J6PPJ7"/>
<dbReference type="Proteomes" id="UP000235672">
    <property type="component" value="Unassembled WGS sequence"/>
</dbReference>
<feature type="compositionally biased region" description="Polar residues" evidence="2">
    <location>
        <begin position="178"/>
        <end position="194"/>
    </location>
</feature>
<dbReference type="InterPro" id="IPR052982">
    <property type="entry name" value="SRP1/TIP1-like"/>
</dbReference>
<evidence type="ECO:0000256" key="2">
    <source>
        <dbReference type="SAM" id="MobiDB-lite"/>
    </source>
</evidence>
<accession>A0A2J6PPJ7</accession>
<dbReference type="PANTHER" id="PTHR40633">
    <property type="entry name" value="MATRIX PROTEIN, PUTATIVE (AFU_ORTHOLOGUE AFUA_8G05410)-RELATED"/>
    <property type="match status" value="1"/>
</dbReference>
<protein>
    <recommendedName>
        <fullName evidence="3">Yeast cell wall synthesis Kre9/Knh1-like N-terminal domain-containing protein</fullName>
    </recommendedName>
</protein>
<evidence type="ECO:0000313" key="5">
    <source>
        <dbReference type="Proteomes" id="UP000235672"/>
    </source>
</evidence>
<evidence type="ECO:0000259" key="3">
    <source>
        <dbReference type="Pfam" id="PF10342"/>
    </source>
</evidence>
<evidence type="ECO:0000256" key="1">
    <source>
        <dbReference type="ARBA" id="ARBA00022729"/>
    </source>
</evidence>
<proteinExistence type="predicted"/>
<dbReference type="EMBL" id="KZ613509">
    <property type="protein sequence ID" value="PMD15945.1"/>
    <property type="molecule type" value="Genomic_DNA"/>
</dbReference>
<dbReference type="InterPro" id="IPR018466">
    <property type="entry name" value="Kre9/Knh1-like_N"/>
</dbReference>
<name>A0A2J6PPJ7_9HELO</name>
<keyword evidence="5" id="KW-1185">Reference proteome</keyword>
<dbReference type="OrthoDB" id="10473313at2759"/>
<keyword evidence="1" id="KW-0732">Signal</keyword>